<name>A0A8H5KWA5_9HYPO</name>
<evidence type="ECO:0000313" key="2">
    <source>
        <dbReference type="EMBL" id="KAF5581775.1"/>
    </source>
</evidence>
<evidence type="ECO:0000256" key="1">
    <source>
        <dbReference type="SAM" id="MobiDB-lite"/>
    </source>
</evidence>
<dbReference type="Proteomes" id="UP000544095">
    <property type="component" value="Unassembled WGS sequence"/>
</dbReference>
<organism evidence="2 3">
    <name type="scientific">Fusarium pseudoanthophilum</name>
    <dbReference type="NCBI Taxonomy" id="48495"/>
    <lineage>
        <taxon>Eukaryota</taxon>
        <taxon>Fungi</taxon>
        <taxon>Dikarya</taxon>
        <taxon>Ascomycota</taxon>
        <taxon>Pezizomycotina</taxon>
        <taxon>Sordariomycetes</taxon>
        <taxon>Hypocreomycetidae</taxon>
        <taxon>Hypocreales</taxon>
        <taxon>Nectriaceae</taxon>
        <taxon>Fusarium</taxon>
        <taxon>Fusarium fujikuroi species complex</taxon>
    </lineage>
</organism>
<feature type="region of interest" description="Disordered" evidence="1">
    <location>
        <begin position="224"/>
        <end position="301"/>
    </location>
</feature>
<sequence length="633" mass="71300">MASRPGLSAAAARSASATRKTLMRINVRADAPLIIGQYKTSTLAVLARRMQDIHRSVFGDSDRPETPEEKDKKYWENLFLEDYRNIWGFNQRETAKSRFEWVLTYIRTGELPADAKLGQCLLRETLRDSFLKSKKHPYSFVGRDGGKELNPDLSPRWVQEFLEKQGAWDAIEAALGKHNTTLGIFGLRDRYGVLIAPLWEELVCGMTLDQSLFMTLAIQEAQKDDAQPDGSADKSELPIQQSSASVPSHRTAGQDAEGDAELEQHSTSTSSARKRPADETSPLPRPKHKRKKRHCRDAEDDMMQSDAELGAMEEQMTTKVNQEFDTDRTTDTTTHEDGEPVHVSKRRDWTPEEDKTIKSYFKSGKTQQQIAAEVHQESGIDRTQSAIYKRVGQLMRRLEQRAWTPKEDETIKLGLELRKTHGQIAAELNQGPSTSQVKVDQVRERIEELRLVKKAAPYTEAEQAMIISGAQLGKSASEIAAEVNKEFHNDRSTNAISRQRKILMGPDFESRHPEWSPSELSYLRTIVSSGEHILTAVKSWVEQTGSKRTPDAVVARLKLIVAETAVPWTDEEDAALMTACEGLDKTRPMTEAFKSATETKRTDKDIIQRIEYLGLNLGHGPNPECENHSSLSF</sequence>
<accession>A0A8H5KWA5</accession>
<protein>
    <submittedName>
        <fullName evidence="2">Aminodeoxychorismate synthase</fullName>
    </submittedName>
</protein>
<keyword evidence="3" id="KW-1185">Reference proteome</keyword>
<reference evidence="2 3" key="1">
    <citation type="submission" date="2020-05" db="EMBL/GenBank/DDBJ databases">
        <title>Identification and distribution of gene clusters putatively required for synthesis of sphingolipid metabolism inhibitors in phylogenetically diverse species of the filamentous fungus Fusarium.</title>
        <authorList>
            <person name="Kim H.-S."/>
            <person name="Busman M."/>
            <person name="Brown D.W."/>
            <person name="Divon H."/>
            <person name="Uhlig S."/>
            <person name="Proctor R.H."/>
        </authorList>
    </citation>
    <scope>NUCLEOTIDE SEQUENCE [LARGE SCALE GENOMIC DNA]</scope>
    <source>
        <strain evidence="2 3">NRRL 25211</strain>
    </source>
</reference>
<feature type="compositionally biased region" description="Basic and acidic residues" evidence="1">
    <location>
        <begin position="224"/>
        <end position="236"/>
    </location>
</feature>
<dbReference type="EMBL" id="JAAOAR010000458">
    <property type="protein sequence ID" value="KAF5581775.1"/>
    <property type="molecule type" value="Genomic_DNA"/>
</dbReference>
<gene>
    <name evidence="2" type="ORF">FPANT_8799</name>
</gene>
<proteinExistence type="predicted"/>
<feature type="compositionally biased region" description="Polar residues" evidence="1">
    <location>
        <begin position="238"/>
        <end position="248"/>
    </location>
</feature>
<feature type="compositionally biased region" description="Basic residues" evidence="1">
    <location>
        <begin position="285"/>
        <end position="295"/>
    </location>
</feature>
<comment type="caution">
    <text evidence="2">The sequence shown here is derived from an EMBL/GenBank/DDBJ whole genome shotgun (WGS) entry which is preliminary data.</text>
</comment>
<evidence type="ECO:0000313" key="3">
    <source>
        <dbReference type="Proteomes" id="UP000544095"/>
    </source>
</evidence>
<dbReference type="AlphaFoldDB" id="A0A8H5KWA5"/>
<feature type="region of interest" description="Disordered" evidence="1">
    <location>
        <begin position="326"/>
        <end position="350"/>
    </location>
</feature>